<name>A0A7G9FMX5_9FIRM</name>
<evidence type="ECO:0000313" key="2">
    <source>
        <dbReference type="EMBL" id="QNL99906.1"/>
    </source>
</evidence>
<dbReference type="Proteomes" id="UP000515819">
    <property type="component" value="Chromosome"/>
</dbReference>
<dbReference type="PANTHER" id="PTHR42912:SF58">
    <property type="entry name" value="BLR1400 PROTEIN"/>
    <property type="match status" value="1"/>
</dbReference>
<feature type="domain" description="Methyltransferase type 11" evidence="1">
    <location>
        <begin position="453"/>
        <end position="545"/>
    </location>
</feature>
<dbReference type="CDD" id="cd02440">
    <property type="entry name" value="AdoMet_MTases"/>
    <property type="match status" value="1"/>
</dbReference>
<keyword evidence="3" id="KW-1185">Reference proteome</keyword>
<keyword evidence="2" id="KW-0808">Transferase</keyword>
<dbReference type="KEGG" id="wcp:H9Q76_00930"/>
<dbReference type="RefSeq" id="WP_249321376.1">
    <property type="nucleotide sequence ID" value="NZ_CP060632.1"/>
</dbReference>
<reference evidence="2 3" key="1">
    <citation type="submission" date="2020-08" db="EMBL/GenBank/DDBJ databases">
        <authorList>
            <person name="Liu C."/>
            <person name="Sun Q."/>
        </authorList>
    </citation>
    <scope>NUCLEOTIDE SEQUENCE [LARGE SCALE GENOMIC DNA]</scope>
    <source>
        <strain evidence="2 3">NSJ-4</strain>
    </source>
</reference>
<dbReference type="InterPro" id="IPR013216">
    <property type="entry name" value="Methyltransf_11"/>
</dbReference>
<accession>A0A7G9FMX5</accession>
<evidence type="ECO:0000259" key="1">
    <source>
        <dbReference type="Pfam" id="PF08241"/>
    </source>
</evidence>
<dbReference type="SUPFAM" id="SSF48208">
    <property type="entry name" value="Six-hairpin glycosidases"/>
    <property type="match status" value="1"/>
</dbReference>
<dbReference type="EMBL" id="CP060632">
    <property type="protein sequence ID" value="QNL99906.1"/>
    <property type="molecule type" value="Genomic_DNA"/>
</dbReference>
<dbReference type="SUPFAM" id="SSF53335">
    <property type="entry name" value="S-adenosyl-L-methionine-dependent methyltransferases"/>
    <property type="match status" value="2"/>
</dbReference>
<dbReference type="GO" id="GO:0032259">
    <property type="term" value="P:methylation"/>
    <property type="evidence" value="ECO:0007669"/>
    <property type="project" value="UniProtKB-KW"/>
</dbReference>
<protein>
    <submittedName>
        <fullName evidence="2">Methyltransferase domain-containing protein</fullName>
    </submittedName>
</protein>
<dbReference type="InterPro" id="IPR008928">
    <property type="entry name" value="6-hairpin_glycosidase_sf"/>
</dbReference>
<dbReference type="Pfam" id="PF08241">
    <property type="entry name" value="Methyltransf_11"/>
    <property type="match status" value="1"/>
</dbReference>
<dbReference type="Gene3D" id="1.50.10.20">
    <property type="match status" value="1"/>
</dbReference>
<gene>
    <name evidence="2" type="ORF">H9Q76_00930</name>
</gene>
<dbReference type="Gene3D" id="3.40.50.150">
    <property type="entry name" value="Vaccinia Virus protein VP39"/>
    <property type="match status" value="1"/>
</dbReference>
<evidence type="ECO:0000313" key="3">
    <source>
        <dbReference type="Proteomes" id="UP000515819"/>
    </source>
</evidence>
<keyword evidence="2" id="KW-0489">Methyltransferase</keyword>
<dbReference type="AlphaFoldDB" id="A0A7G9FMX5"/>
<dbReference type="GO" id="GO:0008757">
    <property type="term" value="F:S-adenosylmethionine-dependent methyltransferase activity"/>
    <property type="evidence" value="ECO:0007669"/>
    <property type="project" value="InterPro"/>
</dbReference>
<dbReference type="InterPro" id="IPR029063">
    <property type="entry name" value="SAM-dependent_MTases_sf"/>
</dbReference>
<proteinExistence type="predicted"/>
<dbReference type="PANTHER" id="PTHR42912">
    <property type="entry name" value="METHYLTRANSFERASE"/>
    <property type="match status" value="1"/>
</dbReference>
<dbReference type="InterPro" id="IPR008930">
    <property type="entry name" value="Terpenoid_cyclase/PrenylTrfase"/>
</dbReference>
<organism evidence="2 3">
    <name type="scientific">Wujia chipingensis</name>
    <dbReference type="NCBI Taxonomy" id="2763670"/>
    <lineage>
        <taxon>Bacteria</taxon>
        <taxon>Bacillati</taxon>
        <taxon>Bacillota</taxon>
        <taxon>Clostridia</taxon>
        <taxon>Lachnospirales</taxon>
        <taxon>Lachnospiraceae</taxon>
        <taxon>Wujia</taxon>
    </lineage>
</organism>
<sequence length="606" mass="70194">MGKYVLFGAGEYGKSCLELLGENKVKCFVDNDPKKQGTYVENIRVLSCEEMIKEIVDEQVVITVAKPYYEQIKQQLEKLGIRRIKSYKEIQIEITKKKLLLREDYVIRYDKTIRWIKIHSVQEKGIINNTGKTISYPEVTGYYIPSLIRWGYRDLAEQYANWLMDIQKADGSWYDTDDQSAYIFDSAQILKGLLAIWDIHPDKKRVEKAIRDGADWILSCMTPEGRLVTPDETCWGNDEDTCSELIHTYCLSPIIEAGKRLENDEYIQKAHLSLEYYKRCYKNKILNFSLLSHFYAYVVEAMLDLGEVDMARQAMKNIEKYQKTSGAVPAYNNVDWVCSTGLFQLSLIWFRLGDEEHGNKAFEYACKLQNESGGWFGSYISEDDSEETNTYFPNQEISWANKYFLDALYYKNLCQFQNTASIFCNEISEDDGRYKVIKNVIEGNDQKSSLNILDLGCGKGRYLKRLVVDFPKNSYYAVDLSTNVMKYFSELTGVEKQQGNLTNIPYANDSFDIVYTCEALEHAVDTERAISEMARVTKTGGTIVVVDKNKEMYGYFDIGDWEQWFDEHELTQIMKEYCSEVHVEKQISFDDNEANGLFYAWIGTVK</sequence>
<dbReference type="SUPFAM" id="SSF48239">
    <property type="entry name" value="Terpenoid cyclases/Protein prenyltransferases"/>
    <property type="match status" value="1"/>
</dbReference>
<dbReference type="Gene3D" id="3.40.50.720">
    <property type="entry name" value="NAD(P)-binding Rossmann-like Domain"/>
    <property type="match status" value="1"/>
</dbReference>
<dbReference type="CDD" id="cd00688">
    <property type="entry name" value="ISOPREN_C2_like"/>
    <property type="match status" value="1"/>
</dbReference>
<dbReference type="InterPro" id="IPR050508">
    <property type="entry name" value="Methyltransf_Superfamily"/>
</dbReference>
<dbReference type="GO" id="GO:0005975">
    <property type="term" value="P:carbohydrate metabolic process"/>
    <property type="evidence" value="ECO:0007669"/>
    <property type="project" value="InterPro"/>
</dbReference>